<feature type="transmembrane region" description="Helical" evidence="1">
    <location>
        <begin position="846"/>
        <end position="869"/>
    </location>
</feature>
<dbReference type="GO" id="GO:0005886">
    <property type="term" value="C:plasma membrane"/>
    <property type="evidence" value="ECO:0007669"/>
    <property type="project" value="TreeGrafter"/>
</dbReference>
<dbReference type="Proteomes" id="UP000807785">
    <property type="component" value="Unassembled WGS sequence"/>
</dbReference>
<proteinExistence type="predicted"/>
<organism evidence="2 3">
    <name type="scientific">Candidatus Methylophosphatis roskildensis</name>
    <dbReference type="NCBI Taxonomy" id="2899263"/>
    <lineage>
        <taxon>Bacteria</taxon>
        <taxon>Pseudomonadati</taxon>
        <taxon>Pseudomonadota</taxon>
        <taxon>Betaproteobacteria</taxon>
        <taxon>Nitrosomonadales</taxon>
        <taxon>Sterolibacteriaceae</taxon>
        <taxon>Candidatus Methylophosphatis</taxon>
    </lineage>
</organism>
<feature type="transmembrane region" description="Helical" evidence="1">
    <location>
        <begin position="980"/>
        <end position="1006"/>
    </location>
</feature>
<reference evidence="3" key="1">
    <citation type="journal article" date="2021" name="Nat. Commun.">
        <title>Connecting structure to function with the recovery of over 1000 high-quality metagenome-assembled genomes from activated sludge using long-read sequencing.</title>
        <authorList>
            <person name="Singleton C.M."/>
            <person name="Petriglieri F."/>
            <person name="Kristensen J.M."/>
            <person name="Kirkegaard R.H."/>
            <person name="Michaelsen T.Y."/>
            <person name="Andersen M.H."/>
            <person name="Kondrotaite Z."/>
            <person name="Karst S.M."/>
            <person name="Dueholm M.S."/>
            <person name="Nielsen P.H."/>
            <person name="Albertsen M."/>
        </authorList>
    </citation>
    <scope>NUCLEOTIDE SEQUENCE [LARGE SCALE GENOMIC DNA]</scope>
</reference>
<dbReference type="EMBL" id="JADJEV010000003">
    <property type="protein sequence ID" value="MBK6972606.1"/>
    <property type="molecule type" value="Genomic_DNA"/>
</dbReference>
<feature type="transmembrane region" description="Helical" evidence="1">
    <location>
        <begin position="949"/>
        <end position="968"/>
    </location>
</feature>
<dbReference type="InterPro" id="IPR027463">
    <property type="entry name" value="AcrB_DN_DC_subdom"/>
</dbReference>
<gene>
    <name evidence="2" type="ORF">IPH26_06515</name>
</gene>
<keyword evidence="1" id="KW-0812">Transmembrane</keyword>
<feature type="transmembrane region" description="Helical" evidence="1">
    <location>
        <begin position="390"/>
        <end position="410"/>
    </location>
</feature>
<protein>
    <submittedName>
        <fullName evidence="2">Efflux RND transporter permease subunit</fullName>
    </submittedName>
</protein>
<dbReference type="SUPFAM" id="SSF82693">
    <property type="entry name" value="Multidrug efflux transporter AcrB pore domain, PN1, PN2, PC1 and PC2 subdomains"/>
    <property type="match status" value="3"/>
</dbReference>
<dbReference type="Gene3D" id="3.30.70.1430">
    <property type="entry name" value="Multidrug efflux transporter AcrB pore domain"/>
    <property type="match status" value="2"/>
</dbReference>
<keyword evidence="1" id="KW-1133">Transmembrane helix</keyword>
<feature type="transmembrane region" description="Helical" evidence="1">
    <location>
        <begin position="431"/>
        <end position="453"/>
    </location>
</feature>
<evidence type="ECO:0000256" key="1">
    <source>
        <dbReference type="SAM" id="Phobius"/>
    </source>
</evidence>
<dbReference type="PANTHER" id="PTHR32063:SF77">
    <property type="entry name" value="ACR FAMILY TRANSPORT PROTEIN"/>
    <property type="match status" value="1"/>
</dbReference>
<dbReference type="Pfam" id="PF00873">
    <property type="entry name" value="ACR_tran"/>
    <property type="match status" value="1"/>
</dbReference>
<dbReference type="SUPFAM" id="SSF82714">
    <property type="entry name" value="Multidrug efflux transporter AcrB TolC docking domain, DN and DC subdomains"/>
    <property type="match status" value="2"/>
</dbReference>
<dbReference type="PRINTS" id="PR00702">
    <property type="entry name" value="ACRIFLAVINRP"/>
</dbReference>
<dbReference type="GO" id="GO:0042910">
    <property type="term" value="F:xenobiotic transmembrane transporter activity"/>
    <property type="evidence" value="ECO:0007669"/>
    <property type="project" value="TreeGrafter"/>
</dbReference>
<sequence>MVLNVSAWSIRNPIPAILLFVMLTLLGTMSFRAMKIQQFPDIDLPTVTVSAALPGAAPSQMETDVARKLENSIATLQGVKHIYTKVQDGLVTVTVEFRLEKPTQEAVDDVRDAVSRVRSDLPGDLRDPVISRMNLSGSPILTYTVASTRMDDEALSWFVDNAVSRRMLSVKGVGAVARVGGASREVRVELDPARMLALNATAADISRQLRQIQQDASGGRADVGGIEQSVRTIATVRSADELARMEIALSDGRRMRLDRVANVSDTVAEQRSAALLDGKPVVGFEITRSRGAGEVDVADGVRAELALLRSEHPDIEITEAFNFVDPVLENYHGSMWLLIEGALLAVLVVWLFLRDWRATIVSATALPLSIIPAFGVMYLMGFTINVVTTLSLSLVVGILVDDAIVEIENIMRHLRMGKTPYQAAMEAADEIGLAVIATTFTLIAVFLPTAFMSGVPGKFFVQFGWTAAIAVFFSLVVARMLTPMMAAYLLKPPRGQHHEPGWIRLYLGWAAWCLKHRILTSLAAAGFFFGSFALVPLLATGFIPPDDLSQTQVYLSLPPGSTFEQTLAIAEKAREIVQKNPQVKMVYTAIGGGAAGSDPFMPRGASEVRKATLTINMTHRSERGGITKQAVERELREALASLPGVRVTVGFGGSSEKYVLVLASEDGAMLAEHARKVERELRTIPGIGNVNTTASLVRPELVVRPDFAKAADLGVTSAAIAETLRIATAGDYDQALAKLNLAQRQVPIIVKLPPEARRDLSLLERMTVPGRHGPVMIGNIASLAIDSGPAEIDRYDRLRNINFEIELNQQPLGEVEKRALALPSLAKLPPGVTQTTIGDAEAMNELFASFGLAMATGVLCIYIVLVLLFKDFIQPTTILAALVLSVPGALLALFVTNTALSMPSMIGLIMLMGIATKNSILLIDYVILARRDHGLDRWEALLDACRKRARPIVMTTVAMGAGMLPIAIGLGTDPSFRAPMAIVVIGGLITSTFLSLLVIPVVFSYVDDAINLVRKLGRQRHLPRIPEAGDPLPRSGD</sequence>
<evidence type="ECO:0000313" key="3">
    <source>
        <dbReference type="Proteomes" id="UP000807785"/>
    </source>
</evidence>
<feature type="transmembrane region" description="Helical" evidence="1">
    <location>
        <begin position="365"/>
        <end position="384"/>
    </location>
</feature>
<feature type="transmembrane region" description="Helical" evidence="1">
    <location>
        <begin position="876"/>
        <end position="900"/>
    </location>
</feature>
<dbReference type="PANTHER" id="PTHR32063">
    <property type="match status" value="1"/>
</dbReference>
<dbReference type="AlphaFoldDB" id="A0A9D7E2F9"/>
<dbReference type="Gene3D" id="3.30.2090.10">
    <property type="entry name" value="Multidrug efflux transporter AcrB TolC docking domain, DN and DC subdomains"/>
    <property type="match status" value="2"/>
</dbReference>
<name>A0A9D7E2F9_9PROT</name>
<comment type="caution">
    <text evidence="2">The sequence shown here is derived from an EMBL/GenBank/DDBJ whole genome shotgun (WGS) entry which is preliminary data.</text>
</comment>
<dbReference type="InterPro" id="IPR001036">
    <property type="entry name" value="Acrflvin-R"/>
</dbReference>
<keyword evidence="1" id="KW-0472">Membrane</keyword>
<feature type="transmembrane region" description="Helical" evidence="1">
    <location>
        <begin position="906"/>
        <end position="928"/>
    </location>
</feature>
<dbReference type="SUPFAM" id="SSF82866">
    <property type="entry name" value="Multidrug efflux transporter AcrB transmembrane domain"/>
    <property type="match status" value="2"/>
</dbReference>
<accession>A0A9D7E2F9</accession>
<feature type="transmembrane region" description="Helical" evidence="1">
    <location>
        <begin position="335"/>
        <end position="353"/>
    </location>
</feature>
<evidence type="ECO:0000313" key="2">
    <source>
        <dbReference type="EMBL" id="MBK6972606.1"/>
    </source>
</evidence>
<dbReference type="Gene3D" id="3.30.70.1440">
    <property type="entry name" value="Multidrug efflux transporter AcrB pore domain"/>
    <property type="match status" value="1"/>
</dbReference>
<feature type="transmembrane region" description="Helical" evidence="1">
    <location>
        <begin position="522"/>
        <end position="543"/>
    </location>
</feature>
<dbReference type="Gene3D" id="3.30.70.1320">
    <property type="entry name" value="Multidrug efflux transporter AcrB pore domain like"/>
    <property type="match status" value="1"/>
</dbReference>
<feature type="transmembrane region" description="Helical" evidence="1">
    <location>
        <begin position="459"/>
        <end position="481"/>
    </location>
</feature>
<dbReference type="Gene3D" id="1.20.1640.10">
    <property type="entry name" value="Multidrug efflux transporter AcrB transmembrane domain"/>
    <property type="match status" value="2"/>
</dbReference>